<dbReference type="PROSITE" id="PS50910">
    <property type="entry name" value="HEPN"/>
    <property type="match status" value="1"/>
</dbReference>
<dbReference type="SMART" id="SM00748">
    <property type="entry name" value="HEPN"/>
    <property type="match status" value="1"/>
</dbReference>
<evidence type="ECO:0000313" key="2">
    <source>
        <dbReference type="EMBL" id="PIU68859.1"/>
    </source>
</evidence>
<dbReference type="SUPFAM" id="SSF81593">
    <property type="entry name" value="Nucleotidyltransferase substrate binding subunit/domain"/>
    <property type="match status" value="1"/>
</dbReference>
<evidence type="ECO:0000259" key="1">
    <source>
        <dbReference type="PROSITE" id="PS50910"/>
    </source>
</evidence>
<dbReference type="EMBL" id="PEWD01000049">
    <property type="protein sequence ID" value="PIU68859.1"/>
    <property type="molecule type" value="Genomic_DNA"/>
</dbReference>
<dbReference type="InterPro" id="IPR007842">
    <property type="entry name" value="HEPN_dom"/>
</dbReference>
<feature type="domain" description="HEPN" evidence="1">
    <location>
        <begin position="11"/>
        <end position="120"/>
    </location>
</feature>
<name>A0A2M7AN91_UNCKA</name>
<dbReference type="AlphaFoldDB" id="A0A2M7AN91"/>
<dbReference type="Pfam" id="PF05168">
    <property type="entry name" value="HEPN"/>
    <property type="match status" value="1"/>
</dbReference>
<keyword evidence="2" id="KW-0238">DNA-binding</keyword>
<proteinExistence type="predicted"/>
<gene>
    <name evidence="2" type="ORF">COS81_02355</name>
</gene>
<accession>A0A2M7AN91</accession>
<protein>
    <submittedName>
        <fullName evidence="2">DNA-binding protein</fullName>
    </submittedName>
</protein>
<comment type="caution">
    <text evidence="2">The sequence shown here is derived from an EMBL/GenBank/DDBJ whole genome shotgun (WGS) entry which is preliminary data.</text>
</comment>
<sequence>MTEKDLLRRWRQSANKNLKTAEDMLKSNHYDWALFIGQLALEKLLKGLAAQKIHVAPPRIHDLNKLVEIAQIDLTENQKKDLAEITRFHIQARYDDVKYELYKAATKKYTEKWFDKIREYFKWLKSLY</sequence>
<dbReference type="Proteomes" id="UP000229916">
    <property type="component" value="Unassembled WGS sequence"/>
</dbReference>
<dbReference type="Gene3D" id="1.20.120.330">
    <property type="entry name" value="Nucleotidyltransferases domain 2"/>
    <property type="match status" value="1"/>
</dbReference>
<reference evidence="3" key="1">
    <citation type="submission" date="2017-09" db="EMBL/GenBank/DDBJ databases">
        <title>Depth-based differentiation of microbial function through sediment-hosted aquifers and enrichment of novel symbionts in the deep terrestrial subsurface.</title>
        <authorList>
            <person name="Probst A.J."/>
            <person name="Ladd B."/>
            <person name="Jarett J.K."/>
            <person name="Geller-Mcgrath D.E."/>
            <person name="Sieber C.M.K."/>
            <person name="Emerson J.B."/>
            <person name="Anantharaman K."/>
            <person name="Thomas B.C."/>
            <person name="Malmstrom R."/>
            <person name="Stieglmeier M."/>
            <person name="Klingl A."/>
            <person name="Woyke T."/>
            <person name="Ryan C.M."/>
            <person name="Banfield J.F."/>
        </authorList>
    </citation>
    <scope>NUCLEOTIDE SEQUENCE [LARGE SCALE GENOMIC DNA]</scope>
</reference>
<organism evidence="2 3">
    <name type="scientific">candidate division WWE3 bacterium CG06_land_8_20_14_3_00_42_16</name>
    <dbReference type="NCBI Taxonomy" id="1975083"/>
    <lineage>
        <taxon>Bacteria</taxon>
        <taxon>Katanobacteria</taxon>
    </lineage>
</organism>
<dbReference type="GO" id="GO:0003677">
    <property type="term" value="F:DNA binding"/>
    <property type="evidence" value="ECO:0007669"/>
    <property type="project" value="UniProtKB-KW"/>
</dbReference>
<evidence type="ECO:0000313" key="3">
    <source>
        <dbReference type="Proteomes" id="UP000229916"/>
    </source>
</evidence>